<evidence type="ECO:0000259" key="4">
    <source>
        <dbReference type="PROSITE" id="PS01124"/>
    </source>
</evidence>
<keyword evidence="6" id="KW-1185">Reference proteome</keyword>
<dbReference type="PANTHER" id="PTHR43130">
    <property type="entry name" value="ARAC-FAMILY TRANSCRIPTIONAL REGULATOR"/>
    <property type="match status" value="1"/>
</dbReference>
<dbReference type="InterPro" id="IPR052158">
    <property type="entry name" value="INH-QAR"/>
</dbReference>
<dbReference type="Pfam" id="PF01965">
    <property type="entry name" value="DJ-1_PfpI"/>
    <property type="match status" value="1"/>
</dbReference>
<organism evidence="5 6">
    <name type="scientific">Nocardioides astragali</name>
    <dbReference type="NCBI Taxonomy" id="1776736"/>
    <lineage>
        <taxon>Bacteria</taxon>
        <taxon>Bacillati</taxon>
        <taxon>Actinomycetota</taxon>
        <taxon>Actinomycetes</taxon>
        <taxon>Propionibacteriales</taxon>
        <taxon>Nocardioidaceae</taxon>
        <taxon>Nocardioides</taxon>
    </lineage>
</organism>
<dbReference type="SUPFAM" id="SSF46689">
    <property type="entry name" value="Homeodomain-like"/>
    <property type="match status" value="2"/>
</dbReference>
<evidence type="ECO:0000313" key="5">
    <source>
        <dbReference type="EMBL" id="MFC7360647.1"/>
    </source>
</evidence>
<feature type="domain" description="HTH araC/xylS-type" evidence="4">
    <location>
        <begin position="218"/>
        <end position="316"/>
    </location>
</feature>
<dbReference type="Gene3D" id="1.10.10.60">
    <property type="entry name" value="Homeodomain-like"/>
    <property type="match status" value="1"/>
</dbReference>
<evidence type="ECO:0000256" key="1">
    <source>
        <dbReference type="ARBA" id="ARBA00023015"/>
    </source>
</evidence>
<feature type="compositionally biased region" description="Polar residues" evidence="3">
    <location>
        <begin position="326"/>
        <end position="341"/>
    </location>
</feature>
<dbReference type="CDD" id="cd03137">
    <property type="entry name" value="GATase1_AraC_1"/>
    <property type="match status" value="1"/>
</dbReference>
<reference evidence="6" key="1">
    <citation type="journal article" date="2019" name="Int. J. Syst. Evol. Microbiol.">
        <title>The Global Catalogue of Microorganisms (GCM) 10K type strain sequencing project: providing services to taxonomists for standard genome sequencing and annotation.</title>
        <authorList>
            <consortium name="The Broad Institute Genomics Platform"/>
            <consortium name="The Broad Institute Genome Sequencing Center for Infectious Disease"/>
            <person name="Wu L."/>
            <person name="Ma J."/>
        </authorList>
    </citation>
    <scope>NUCLEOTIDE SEQUENCE [LARGE SCALE GENOMIC DNA]</scope>
    <source>
        <strain evidence="6">FCH27</strain>
    </source>
</reference>
<protein>
    <submittedName>
        <fullName evidence="5">GlxA family transcriptional regulator</fullName>
    </submittedName>
</protein>
<gene>
    <name evidence="5" type="ORF">ACFQO6_10230</name>
</gene>
<evidence type="ECO:0000256" key="3">
    <source>
        <dbReference type="SAM" id="MobiDB-lite"/>
    </source>
</evidence>
<dbReference type="SUPFAM" id="SSF52317">
    <property type="entry name" value="Class I glutamine amidotransferase-like"/>
    <property type="match status" value="1"/>
</dbReference>
<evidence type="ECO:0000256" key="2">
    <source>
        <dbReference type="ARBA" id="ARBA00023163"/>
    </source>
</evidence>
<proteinExistence type="predicted"/>
<dbReference type="RefSeq" id="WP_255888823.1">
    <property type="nucleotide sequence ID" value="NZ_JAFMZM010000001.1"/>
</dbReference>
<dbReference type="InterPro" id="IPR029062">
    <property type="entry name" value="Class_I_gatase-like"/>
</dbReference>
<dbReference type="Proteomes" id="UP001596524">
    <property type="component" value="Unassembled WGS sequence"/>
</dbReference>
<dbReference type="PANTHER" id="PTHR43130:SF3">
    <property type="entry name" value="HTH-TYPE TRANSCRIPTIONAL REGULATOR RV1931C"/>
    <property type="match status" value="1"/>
</dbReference>
<name>A0ABW2N470_9ACTN</name>
<dbReference type="Pfam" id="PF12833">
    <property type="entry name" value="HTH_18"/>
    <property type="match status" value="1"/>
</dbReference>
<dbReference type="Gene3D" id="3.40.50.880">
    <property type="match status" value="1"/>
</dbReference>
<dbReference type="PROSITE" id="PS01124">
    <property type="entry name" value="HTH_ARAC_FAMILY_2"/>
    <property type="match status" value="1"/>
</dbReference>
<comment type="caution">
    <text evidence="5">The sequence shown here is derived from an EMBL/GenBank/DDBJ whole genome shotgun (WGS) entry which is preliminary data.</text>
</comment>
<sequence length="347" mass="36651">MLTHRVVVLAIPPVIGYDLTIPPQVLGEARGPHGEPLYDVDVVTVDGGPVLASRGYGIAPSAGPEALAAADTVVVPGTMIAGPRRDGSLPDDLRAALATVRPDARWVSICTGAFVLAAAGILDGHRATTHWKYADDFRRLYPGAALDEDVLFTDDGRVLTSAGLSAGIDLCLHLVRSDHGAAVANAVARHMVVPPWRDGGQAQYIERSVPRRPDEATAAVRAWAEAHLDAPLDLATLARRASMSLRTFTRRFREETGLSPGAWVSQQRVRHALHLLEATDLTVDEVAARAGMGTSASLRQHLRASVGVSPSAYRRAFRGSPAPSAASLTDSTSVRTASPTAASARLP</sequence>
<evidence type="ECO:0000313" key="6">
    <source>
        <dbReference type="Proteomes" id="UP001596524"/>
    </source>
</evidence>
<dbReference type="EMBL" id="JBHTCH010000014">
    <property type="protein sequence ID" value="MFC7360647.1"/>
    <property type="molecule type" value="Genomic_DNA"/>
</dbReference>
<dbReference type="SMART" id="SM00342">
    <property type="entry name" value="HTH_ARAC"/>
    <property type="match status" value="1"/>
</dbReference>
<feature type="region of interest" description="Disordered" evidence="3">
    <location>
        <begin position="319"/>
        <end position="347"/>
    </location>
</feature>
<keyword evidence="2" id="KW-0804">Transcription</keyword>
<keyword evidence="1" id="KW-0805">Transcription regulation</keyword>
<dbReference type="InterPro" id="IPR009057">
    <property type="entry name" value="Homeodomain-like_sf"/>
</dbReference>
<accession>A0ABW2N470</accession>
<dbReference type="InterPro" id="IPR018060">
    <property type="entry name" value="HTH_AraC"/>
</dbReference>
<dbReference type="InterPro" id="IPR002818">
    <property type="entry name" value="DJ-1/PfpI"/>
</dbReference>